<dbReference type="PANTHER" id="PTHR21494">
    <property type="entry name" value="ACTIVATING SIGNAL COINTEGRATOR 1 COMPLEX SUBUNIT 2 ASC-1 COMPLEX SUBUNIT P100"/>
    <property type="match status" value="1"/>
</dbReference>
<dbReference type="GO" id="GO:0043130">
    <property type="term" value="F:ubiquitin binding"/>
    <property type="evidence" value="ECO:0007669"/>
    <property type="project" value="TreeGrafter"/>
</dbReference>
<dbReference type="AlphaFoldDB" id="A0A8H5G211"/>
<evidence type="ECO:0000256" key="1">
    <source>
        <dbReference type="SAM" id="MobiDB-lite"/>
    </source>
</evidence>
<feature type="region of interest" description="Disordered" evidence="1">
    <location>
        <begin position="586"/>
        <end position="614"/>
    </location>
</feature>
<feature type="compositionally biased region" description="Basic and acidic residues" evidence="1">
    <location>
        <begin position="659"/>
        <end position="676"/>
    </location>
</feature>
<gene>
    <name evidence="2" type="ORF">D9756_006514</name>
</gene>
<feature type="compositionally biased region" description="Gly residues" evidence="1">
    <location>
        <begin position="706"/>
        <end position="722"/>
    </location>
</feature>
<accession>A0A8H5G211</accession>
<reference evidence="2 3" key="1">
    <citation type="journal article" date="2020" name="ISME J.">
        <title>Uncovering the hidden diversity of litter-decomposition mechanisms in mushroom-forming fungi.</title>
        <authorList>
            <person name="Floudas D."/>
            <person name="Bentzer J."/>
            <person name="Ahren D."/>
            <person name="Johansson T."/>
            <person name="Persson P."/>
            <person name="Tunlid A."/>
        </authorList>
    </citation>
    <scope>NUCLEOTIDE SEQUENCE [LARGE SCALE GENOMIC DNA]</scope>
    <source>
        <strain evidence="2 3">CBS 146.42</strain>
    </source>
</reference>
<evidence type="ECO:0000313" key="3">
    <source>
        <dbReference type="Proteomes" id="UP000559027"/>
    </source>
</evidence>
<evidence type="ECO:0000313" key="2">
    <source>
        <dbReference type="EMBL" id="KAF5356878.1"/>
    </source>
</evidence>
<feature type="compositionally biased region" description="Polar residues" evidence="1">
    <location>
        <begin position="386"/>
        <end position="407"/>
    </location>
</feature>
<proteinExistence type="predicted"/>
<dbReference type="EMBL" id="JAACJO010000006">
    <property type="protein sequence ID" value="KAF5356878.1"/>
    <property type="molecule type" value="Genomic_DNA"/>
</dbReference>
<dbReference type="InterPro" id="IPR052586">
    <property type="entry name" value="ASCC2"/>
</dbReference>
<dbReference type="Proteomes" id="UP000559027">
    <property type="component" value="Unassembled WGS sequence"/>
</dbReference>
<dbReference type="Gene3D" id="1.10.8.10">
    <property type="entry name" value="DNA helicase RuvA subunit, C-terminal domain"/>
    <property type="match status" value="1"/>
</dbReference>
<sequence length="769" mass="84077">MTTARLPPYPPTSARRQLPASQLASLNKIVASTLSQIIGIPSAKRDVNSLRDYVQSYAHDVSSQVLQALIWGLQDSGHVSSDEKLIRRYTIQLAEEVGPNLDLQTLLDLTIGYSTSKGCKQRLKAVLEAAGAGKSIHEAIEKDLVPALTLLLSPQPSSNQTQGLYGLRKTTHCILSFLRVSPPSFIRLFAHNKPFILAIAHAYESSLLSIATSYGGISALQNAIHRSLEAEADDWERIWVDTKIALIDAFHILFSQMIQDMSTAQGRSLGIEAERTFDIVFALLEQSSFSSPASSENTVPLTPFLNRSLLADYQQSYSLSGTLVSALKRAEEKDARLDILESALAGFDSDNTGRNNPGALKIVLRSYGIQQGIDNRGDRSKRQAPRPTTSSASITQPLATSAGTLSSKGKGKAPEPVEDPELDIKVTQVLDVLPELSSNYVRLLLGSNVYKGDLERVLGVLLEGNAPSEEDLLQEIEQERRLLQVPASTGGYDVSQRRNVFDDQEMDLSQVTSGKKNTDNRDFLQDRSFVDQMKADILRRAEAIFEEEDEVEDGPGGGGMPIGQVNERVIFSPEDELEEAEALKIKVMGDGEETDESDSEKQGDEEEEPLTPETILELAWIRDAKLFDRDAVTRRSKGREQLKKDTGWANEQIEGWKVMLDRNPKMQERIKQKHEFSGNQPPFTLASSSRGGQGIGRGNRGRGRGRGGGGGRGGGLGRGGSTQGPSGDPNAARERSFKDKHKASRANHNRKRGHDKKMAKAGAGVPSTS</sequence>
<organism evidence="2 3">
    <name type="scientific">Leucocoprinus leucothites</name>
    <dbReference type="NCBI Taxonomy" id="201217"/>
    <lineage>
        <taxon>Eukaryota</taxon>
        <taxon>Fungi</taxon>
        <taxon>Dikarya</taxon>
        <taxon>Basidiomycota</taxon>
        <taxon>Agaricomycotina</taxon>
        <taxon>Agaricomycetes</taxon>
        <taxon>Agaricomycetidae</taxon>
        <taxon>Agaricales</taxon>
        <taxon>Agaricineae</taxon>
        <taxon>Agaricaceae</taxon>
        <taxon>Leucocoprinus</taxon>
    </lineage>
</organism>
<feature type="region of interest" description="Disordered" evidence="1">
    <location>
        <begin position="373"/>
        <end position="420"/>
    </location>
</feature>
<protein>
    <recommendedName>
        <fullName evidence="4">CUE domain-containing protein</fullName>
    </recommendedName>
</protein>
<dbReference type="PANTHER" id="PTHR21494:SF0">
    <property type="entry name" value="ACTIVATING SIGNAL COINTEGRATOR 1 COMPLEX SUBUNIT 2"/>
    <property type="match status" value="1"/>
</dbReference>
<dbReference type="InterPro" id="IPR009060">
    <property type="entry name" value="UBA-like_sf"/>
</dbReference>
<feature type="compositionally biased region" description="Basic and acidic residues" evidence="1">
    <location>
        <begin position="634"/>
        <end position="646"/>
    </location>
</feature>
<keyword evidence="3" id="KW-1185">Reference proteome</keyword>
<feature type="region of interest" description="Disordered" evidence="1">
    <location>
        <begin position="634"/>
        <end position="769"/>
    </location>
</feature>
<feature type="compositionally biased region" description="Polar residues" evidence="1">
    <location>
        <begin position="677"/>
        <end position="689"/>
    </location>
</feature>
<evidence type="ECO:0008006" key="4">
    <source>
        <dbReference type="Google" id="ProtNLM"/>
    </source>
</evidence>
<name>A0A8H5G211_9AGAR</name>
<dbReference type="OrthoDB" id="5577209at2759"/>
<dbReference type="SUPFAM" id="SSF46934">
    <property type="entry name" value="UBA-like"/>
    <property type="match status" value="1"/>
</dbReference>
<comment type="caution">
    <text evidence="2">The sequence shown here is derived from an EMBL/GenBank/DDBJ whole genome shotgun (WGS) entry which is preliminary data.</text>
</comment>
<feature type="compositionally biased region" description="Basic residues" evidence="1">
    <location>
        <begin position="738"/>
        <end position="759"/>
    </location>
</feature>
<feature type="compositionally biased region" description="Acidic residues" evidence="1">
    <location>
        <begin position="590"/>
        <end position="610"/>
    </location>
</feature>